<gene>
    <name evidence="3" type="ORF">GRAN_2835</name>
</gene>
<dbReference type="SUPFAM" id="SSF89392">
    <property type="entry name" value="Prokaryotic lipoproteins and lipoprotein localization factors"/>
    <property type="match status" value="1"/>
</dbReference>
<dbReference type="AlphaFoldDB" id="A0A4Q0T1X6"/>
<accession>A0A4Q0T1X6</accession>
<evidence type="ECO:0000313" key="4">
    <source>
        <dbReference type="Proteomes" id="UP000289437"/>
    </source>
</evidence>
<comment type="caution">
    <text evidence="3">The sequence shown here is derived from an EMBL/GenBank/DDBJ whole genome shotgun (WGS) entry which is preliminary data.</text>
</comment>
<dbReference type="Gene3D" id="2.50.20.10">
    <property type="entry name" value="Lipoprotein localisation LolA/LolB/LppX"/>
    <property type="match status" value="1"/>
</dbReference>
<feature type="signal peptide" evidence="2">
    <location>
        <begin position="1"/>
        <end position="23"/>
    </location>
</feature>
<dbReference type="Proteomes" id="UP000289437">
    <property type="component" value="Unassembled WGS sequence"/>
</dbReference>
<evidence type="ECO:0008006" key="5">
    <source>
        <dbReference type="Google" id="ProtNLM"/>
    </source>
</evidence>
<dbReference type="InterPro" id="IPR029046">
    <property type="entry name" value="LolA/LolB/LppX"/>
</dbReference>
<keyword evidence="1 2" id="KW-0732">Signal</keyword>
<organism evidence="3 4">
    <name type="scientific">Granulicella sibirica</name>
    <dbReference type="NCBI Taxonomy" id="2479048"/>
    <lineage>
        <taxon>Bacteria</taxon>
        <taxon>Pseudomonadati</taxon>
        <taxon>Acidobacteriota</taxon>
        <taxon>Terriglobia</taxon>
        <taxon>Terriglobales</taxon>
        <taxon>Acidobacteriaceae</taxon>
        <taxon>Granulicella</taxon>
    </lineage>
</organism>
<evidence type="ECO:0000256" key="1">
    <source>
        <dbReference type="ARBA" id="ARBA00022729"/>
    </source>
</evidence>
<dbReference type="EMBL" id="RDSM01000002">
    <property type="protein sequence ID" value="RXH55978.1"/>
    <property type="molecule type" value="Genomic_DNA"/>
</dbReference>
<dbReference type="OrthoDB" id="128646at2"/>
<protein>
    <recommendedName>
        <fullName evidence="5">Outer membrane lipoprotein-sorting protein</fullName>
    </recommendedName>
</protein>
<keyword evidence="4" id="KW-1185">Reference proteome</keyword>
<reference evidence="4" key="2">
    <citation type="submission" date="2019-02" db="EMBL/GenBank/DDBJ databases">
        <title>Granulicella sibirica sp. nov., a psychrotolerant acidobacterium isolated from an organic soil layer in forested tundra, West Siberia.</title>
        <authorList>
            <person name="Oshkin I.Y."/>
            <person name="Kulichevskaya I.S."/>
            <person name="Rijpstra W.I.C."/>
            <person name="Sinninghe Damste J.S."/>
            <person name="Rakitin A.L."/>
            <person name="Ravin N.V."/>
            <person name="Dedysh S.N."/>
        </authorList>
    </citation>
    <scope>NUCLEOTIDE SEQUENCE [LARGE SCALE GENOMIC DNA]</scope>
    <source>
        <strain evidence="4">AF10</strain>
    </source>
</reference>
<reference evidence="3 4" key="1">
    <citation type="submission" date="2018-11" db="EMBL/GenBank/DDBJ databases">
        <authorList>
            <person name="Mardanov A.V."/>
            <person name="Ravin N.V."/>
            <person name="Dedysh S.N."/>
        </authorList>
    </citation>
    <scope>NUCLEOTIDE SEQUENCE [LARGE SCALE GENOMIC DNA]</scope>
    <source>
        <strain evidence="3 4">AF10</strain>
    </source>
</reference>
<sequence>MKIPHTLRLASLLLCCTPVASIAQQSRLDSVLKQMDEASTKFKSAQADFTQDLYERVVKETTTETGSVFFERKGTSTEMGLKIQPPNTRFVDYKNGVARIFDPGANHITEIRAAQYERFLTLGFGGSGHDLAAAWTITDQGPEQLNDGSGNVTVEKLDLVSKDPAGRNNFSHITIWVDPTRSLSFKQQLFTPSGDYRTSTYTHIHYNQKVDAGPYAIKLGKNPTIDRR</sequence>
<dbReference type="RefSeq" id="WP_128913527.1">
    <property type="nucleotide sequence ID" value="NZ_RDSM01000002.1"/>
</dbReference>
<evidence type="ECO:0000256" key="2">
    <source>
        <dbReference type="SAM" id="SignalP"/>
    </source>
</evidence>
<name>A0A4Q0T1X6_9BACT</name>
<evidence type="ECO:0000313" key="3">
    <source>
        <dbReference type="EMBL" id="RXH55978.1"/>
    </source>
</evidence>
<proteinExistence type="predicted"/>
<feature type="chain" id="PRO_5020665134" description="Outer membrane lipoprotein-sorting protein" evidence="2">
    <location>
        <begin position="24"/>
        <end position="228"/>
    </location>
</feature>